<dbReference type="OrthoDB" id="10560784at2759"/>
<dbReference type="AlphaFoldDB" id="A0A4Y2GH03"/>
<feature type="compositionally biased region" description="Polar residues" evidence="1">
    <location>
        <begin position="1"/>
        <end position="12"/>
    </location>
</feature>
<reference evidence="2 3" key="1">
    <citation type="journal article" date="2019" name="Sci. Rep.">
        <title>Orb-weaving spider Araneus ventricosus genome elucidates the spidroin gene catalogue.</title>
        <authorList>
            <person name="Kono N."/>
            <person name="Nakamura H."/>
            <person name="Ohtoshi R."/>
            <person name="Moran D.A.P."/>
            <person name="Shinohara A."/>
            <person name="Yoshida Y."/>
            <person name="Fujiwara M."/>
            <person name="Mori M."/>
            <person name="Tomita M."/>
            <person name="Arakawa K."/>
        </authorList>
    </citation>
    <scope>NUCLEOTIDE SEQUENCE [LARGE SCALE GENOMIC DNA]</scope>
</reference>
<evidence type="ECO:0000313" key="2">
    <source>
        <dbReference type="EMBL" id="GBM51818.1"/>
    </source>
</evidence>
<organism evidence="2 3">
    <name type="scientific">Araneus ventricosus</name>
    <name type="common">Orbweaver spider</name>
    <name type="synonym">Epeira ventricosa</name>
    <dbReference type="NCBI Taxonomy" id="182803"/>
    <lineage>
        <taxon>Eukaryota</taxon>
        <taxon>Metazoa</taxon>
        <taxon>Ecdysozoa</taxon>
        <taxon>Arthropoda</taxon>
        <taxon>Chelicerata</taxon>
        <taxon>Arachnida</taxon>
        <taxon>Araneae</taxon>
        <taxon>Araneomorphae</taxon>
        <taxon>Entelegynae</taxon>
        <taxon>Araneoidea</taxon>
        <taxon>Araneidae</taxon>
        <taxon>Araneus</taxon>
    </lineage>
</organism>
<evidence type="ECO:0000313" key="3">
    <source>
        <dbReference type="Proteomes" id="UP000499080"/>
    </source>
</evidence>
<accession>A0A4Y2GH03</accession>
<protein>
    <submittedName>
        <fullName evidence="2">Uncharacterized protein</fullName>
    </submittedName>
</protein>
<dbReference type="Proteomes" id="UP000499080">
    <property type="component" value="Unassembled WGS sequence"/>
</dbReference>
<evidence type="ECO:0000256" key="1">
    <source>
        <dbReference type="SAM" id="MobiDB-lite"/>
    </source>
</evidence>
<sequence>MNRQPNFLQQSRRPSETQRPRKYHQIITCFLQISLAIFLPSWLRPGDPDDPSSPTDSTGNQISPPTEPLSSPSPDYWFPHHGFFFCHSFVCSIL</sequence>
<dbReference type="EMBL" id="BGPR01001351">
    <property type="protein sequence ID" value="GBM51818.1"/>
    <property type="molecule type" value="Genomic_DNA"/>
</dbReference>
<proteinExistence type="predicted"/>
<feature type="region of interest" description="Disordered" evidence="1">
    <location>
        <begin position="44"/>
        <end position="71"/>
    </location>
</feature>
<name>A0A4Y2GH03_ARAVE</name>
<feature type="region of interest" description="Disordered" evidence="1">
    <location>
        <begin position="1"/>
        <end position="21"/>
    </location>
</feature>
<comment type="caution">
    <text evidence="2">The sequence shown here is derived from an EMBL/GenBank/DDBJ whole genome shotgun (WGS) entry which is preliminary data.</text>
</comment>
<gene>
    <name evidence="2" type="ORF">AVEN_226748_1</name>
</gene>
<keyword evidence="3" id="KW-1185">Reference proteome</keyword>